<feature type="region of interest" description="Disordered" evidence="1">
    <location>
        <begin position="113"/>
        <end position="133"/>
    </location>
</feature>
<keyword evidence="2" id="KW-0812">Transmembrane</keyword>
<sequence length="133" mass="14418">MATDSDTLIVILLWLLYVCLHVCFNYCERRTLLRAEELEARESAQSAAARLNSQQRSSQRGIGASGDTMAPIAVIVLGAERDPHTSLDEPCEGAIVPDANGRMPVLTEQAHYGEAAYTNRSEDGSAADPEKVV</sequence>
<keyword evidence="2" id="KW-1133">Transmembrane helix</keyword>
<evidence type="ECO:0000256" key="2">
    <source>
        <dbReference type="SAM" id="Phobius"/>
    </source>
</evidence>
<keyword evidence="2" id="KW-0472">Membrane</keyword>
<dbReference type="EMBL" id="CALQ01001452">
    <property type="protein sequence ID" value="CCM17949.1"/>
    <property type="molecule type" value="Genomic_DNA"/>
</dbReference>
<gene>
    <name evidence="3" type="primary">LgM4147LRVhigh.31.01820.00150</name>
    <name evidence="3" type="ORF">BN36_3154390</name>
</gene>
<evidence type="ECO:0000256" key="1">
    <source>
        <dbReference type="SAM" id="MobiDB-lite"/>
    </source>
</evidence>
<reference evidence="3" key="1">
    <citation type="submission" date="2012-08" db="EMBL/GenBank/DDBJ databases">
        <title>Comparative genomics of metastatic and non-metastatic Leishmania guyanensis provides insights into polygenic factors involved in Leishmania RNA virus infection.</title>
        <authorList>
            <person name="Smith D."/>
            <person name="Hertz-Fowler C."/>
            <person name="Martin R."/>
            <person name="Dickens N."/>
            <person name="Fasel N."/>
            <person name="Falquet L."/>
            <person name="Beverley S."/>
            <person name="Zangger H."/>
            <person name="Calderon-Copete S."/>
            <person name="Mottram J."/>
            <person name="Xenarios I."/>
        </authorList>
    </citation>
    <scope>NUCLEOTIDE SEQUENCE</scope>
    <source>
        <strain evidence="3">MHOM/BR/75/M4147/SSU:IR2SAT-LUC</strain>
    </source>
</reference>
<name>A0A1E1J2X6_LEIGU</name>
<dbReference type="AlphaFoldDB" id="A0A1E1J2X6"/>
<proteinExistence type="predicted"/>
<organism evidence="3">
    <name type="scientific">Leishmania guyanensis</name>
    <dbReference type="NCBI Taxonomy" id="5670"/>
    <lineage>
        <taxon>Eukaryota</taxon>
        <taxon>Discoba</taxon>
        <taxon>Euglenozoa</taxon>
        <taxon>Kinetoplastea</taxon>
        <taxon>Metakinetoplastina</taxon>
        <taxon>Trypanosomatida</taxon>
        <taxon>Trypanosomatidae</taxon>
        <taxon>Leishmaniinae</taxon>
        <taxon>Leishmania</taxon>
        <taxon>Leishmania guyanensis species complex</taxon>
    </lineage>
</organism>
<feature type="compositionally biased region" description="Basic and acidic residues" evidence="1">
    <location>
        <begin position="120"/>
        <end position="133"/>
    </location>
</feature>
<evidence type="ECO:0000313" key="3">
    <source>
        <dbReference type="EMBL" id="CCM17949.1"/>
    </source>
</evidence>
<feature type="region of interest" description="Disordered" evidence="1">
    <location>
        <begin position="44"/>
        <end position="65"/>
    </location>
</feature>
<accession>A0A1E1J2X6</accession>
<feature type="transmembrane region" description="Helical" evidence="2">
    <location>
        <begin position="6"/>
        <end position="27"/>
    </location>
</feature>
<protein>
    <submittedName>
        <fullName evidence="3">Uncharacterized protein</fullName>
    </submittedName>
</protein>